<accession>Q1YGQ4</accession>
<dbReference type="SUPFAM" id="SSF46785">
    <property type="entry name" value="Winged helix' DNA-binding domain"/>
    <property type="match status" value="1"/>
</dbReference>
<dbReference type="Pfam" id="PF00126">
    <property type="entry name" value="HTH_1"/>
    <property type="match status" value="1"/>
</dbReference>
<dbReference type="SUPFAM" id="SSF53850">
    <property type="entry name" value="Periplasmic binding protein-like II"/>
    <property type="match status" value="1"/>
</dbReference>
<dbReference type="BioCyc" id="AURANTIMONAS:SI859A1_02771-MONOMER"/>
<comment type="similarity">
    <text evidence="1">Belongs to the LysR transcriptional regulatory family.</text>
</comment>
<dbReference type="HOGENOM" id="CLU_039613_16_2_5"/>
<keyword evidence="4" id="KW-0804">Transcription</keyword>
<reference evidence="6 7" key="1">
    <citation type="journal article" date="2008" name="Appl. Environ. Microbiol.">
        <title>Genomic insights into Mn(II) oxidation by the marine alphaproteobacterium Aurantimonas sp. strain SI85-9A1.</title>
        <authorList>
            <person name="Dick G.J."/>
            <person name="Podell S."/>
            <person name="Johnson H.A."/>
            <person name="Rivera-Espinoza Y."/>
            <person name="Bernier-Latmani R."/>
            <person name="McCarthy J.K."/>
            <person name="Torpey J.W."/>
            <person name="Clement B.G."/>
            <person name="Gaasterland T."/>
            <person name="Tebo B.M."/>
        </authorList>
    </citation>
    <scope>NUCLEOTIDE SEQUENCE [LARGE SCALE GENOMIC DNA]</scope>
    <source>
        <strain evidence="6 7">SI85-9A1</strain>
    </source>
</reference>
<name>Q1YGQ4_AURMS</name>
<evidence type="ECO:0000256" key="2">
    <source>
        <dbReference type="ARBA" id="ARBA00023015"/>
    </source>
</evidence>
<evidence type="ECO:0000256" key="4">
    <source>
        <dbReference type="ARBA" id="ARBA00023163"/>
    </source>
</evidence>
<keyword evidence="7" id="KW-1185">Reference proteome</keyword>
<evidence type="ECO:0000313" key="7">
    <source>
        <dbReference type="Proteomes" id="UP000000321"/>
    </source>
</evidence>
<dbReference type="Pfam" id="PF03466">
    <property type="entry name" value="LysR_substrate"/>
    <property type="match status" value="1"/>
</dbReference>
<sequence length="308" mass="33394">MDRLKSMSVVIAVADEGSLSAAASKLAMPVATVSRGLAELEAALNTQLFTRSSRHLKLTDAGRSYVEACKRILEDVEGAERDVSGEYRTPSGDLAVTSPWGLGHMHLLPIACAFMAEHTAINLRLMLTDRIMRPMEDHIDAAIRIGPLADSSMIATRLGSVRIVLCASPEYVADRGRPEDPKDLIAHDCITIDDFGAPGSWKFLRQETIVAEPIRSRLTVNTSEAAVAAAIAGAGIAQVMGYKMEAARQAGSLVILLEEFEQPPLPVHVVYSGRKPMPLKLRAFLDWATPRLRAKLAQPPDPRKPRGA</sequence>
<comment type="caution">
    <text evidence="6">The sequence shown here is derived from an EMBL/GenBank/DDBJ whole genome shotgun (WGS) entry which is preliminary data.</text>
</comment>
<evidence type="ECO:0000259" key="5">
    <source>
        <dbReference type="PROSITE" id="PS50931"/>
    </source>
</evidence>
<dbReference type="GO" id="GO:0043565">
    <property type="term" value="F:sequence-specific DNA binding"/>
    <property type="evidence" value="ECO:0007669"/>
    <property type="project" value="TreeGrafter"/>
</dbReference>
<dbReference type="Gene3D" id="1.10.10.10">
    <property type="entry name" value="Winged helix-like DNA-binding domain superfamily/Winged helix DNA-binding domain"/>
    <property type="match status" value="1"/>
</dbReference>
<dbReference type="AlphaFoldDB" id="Q1YGQ4"/>
<proteinExistence type="inferred from homology"/>
<evidence type="ECO:0000256" key="3">
    <source>
        <dbReference type="ARBA" id="ARBA00023125"/>
    </source>
</evidence>
<dbReference type="FunFam" id="1.10.10.10:FF:000001">
    <property type="entry name" value="LysR family transcriptional regulator"/>
    <property type="match status" value="1"/>
</dbReference>
<dbReference type="RefSeq" id="WP_009210591.1">
    <property type="nucleotide sequence ID" value="NZ_BBWP01000008.1"/>
</dbReference>
<dbReference type="GO" id="GO:0006351">
    <property type="term" value="P:DNA-templated transcription"/>
    <property type="evidence" value="ECO:0007669"/>
    <property type="project" value="TreeGrafter"/>
</dbReference>
<dbReference type="OrthoDB" id="9813056at2"/>
<dbReference type="InterPro" id="IPR005119">
    <property type="entry name" value="LysR_subst-bd"/>
</dbReference>
<dbReference type="PROSITE" id="PS50931">
    <property type="entry name" value="HTH_LYSR"/>
    <property type="match status" value="1"/>
</dbReference>
<dbReference type="EMBL" id="AAPJ01000005">
    <property type="protein sequence ID" value="EAS49171.1"/>
    <property type="molecule type" value="Genomic_DNA"/>
</dbReference>
<dbReference type="InterPro" id="IPR000847">
    <property type="entry name" value="LysR_HTH_N"/>
</dbReference>
<feature type="domain" description="HTH lysR-type" evidence="5">
    <location>
        <begin position="1"/>
        <end position="59"/>
    </location>
</feature>
<dbReference type="InterPro" id="IPR036388">
    <property type="entry name" value="WH-like_DNA-bd_sf"/>
</dbReference>
<dbReference type="Proteomes" id="UP000000321">
    <property type="component" value="Unassembled WGS sequence"/>
</dbReference>
<evidence type="ECO:0000313" key="6">
    <source>
        <dbReference type="EMBL" id="EAS49171.1"/>
    </source>
</evidence>
<keyword evidence="2" id="KW-0805">Transcription regulation</keyword>
<dbReference type="InterPro" id="IPR058163">
    <property type="entry name" value="LysR-type_TF_proteobact-type"/>
</dbReference>
<organism evidence="6 7">
    <name type="scientific">Aurantimonas manganoxydans (strain ATCC BAA-1229 / DSM 21871 / SI85-9A1)</name>
    <dbReference type="NCBI Taxonomy" id="287752"/>
    <lineage>
        <taxon>Bacteria</taxon>
        <taxon>Pseudomonadati</taxon>
        <taxon>Pseudomonadota</taxon>
        <taxon>Alphaproteobacteria</taxon>
        <taxon>Hyphomicrobiales</taxon>
        <taxon>Aurantimonadaceae</taxon>
        <taxon>Aurantimonas</taxon>
    </lineage>
</organism>
<dbReference type="GO" id="GO:0003700">
    <property type="term" value="F:DNA-binding transcription factor activity"/>
    <property type="evidence" value="ECO:0007669"/>
    <property type="project" value="InterPro"/>
</dbReference>
<dbReference type="InterPro" id="IPR036390">
    <property type="entry name" value="WH_DNA-bd_sf"/>
</dbReference>
<dbReference type="Gene3D" id="3.40.190.290">
    <property type="match status" value="1"/>
</dbReference>
<keyword evidence="3" id="KW-0238">DNA-binding</keyword>
<gene>
    <name evidence="6" type="ORF">SI859A1_02771</name>
</gene>
<evidence type="ECO:0000256" key="1">
    <source>
        <dbReference type="ARBA" id="ARBA00009437"/>
    </source>
</evidence>
<dbReference type="PANTHER" id="PTHR30537">
    <property type="entry name" value="HTH-TYPE TRANSCRIPTIONAL REGULATOR"/>
    <property type="match status" value="1"/>
</dbReference>
<dbReference type="PANTHER" id="PTHR30537:SF5">
    <property type="entry name" value="HTH-TYPE TRANSCRIPTIONAL ACTIVATOR TTDR-RELATED"/>
    <property type="match status" value="1"/>
</dbReference>
<protein>
    <submittedName>
        <fullName evidence="6">Putative transcriptional regulator, LysR family</fullName>
    </submittedName>
</protein>